<proteinExistence type="predicted"/>
<dbReference type="RefSeq" id="WP_043960780.1">
    <property type="nucleotide sequence ID" value="NZ_CP158970.1"/>
</dbReference>
<evidence type="ECO:0000259" key="4">
    <source>
        <dbReference type="PROSITE" id="PS50977"/>
    </source>
</evidence>
<dbReference type="Proteomes" id="UP001596207">
    <property type="component" value="Unassembled WGS sequence"/>
</dbReference>
<accession>A0ABW1HG06</accession>
<evidence type="ECO:0000256" key="2">
    <source>
        <dbReference type="PROSITE-ProRule" id="PRU00335"/>
    </source>
</evidence>
<organism evidence="5 6">
    <name type="scientific">Micromonospora harpali</name>
    <dbReference type="NCBI Taxonomy" id="1490225"/>
    <lineage>
        <taxon>Bacteria</taxon>
        <taxon>Bacillati</taxon>
        <taxon>Actinomycetota</taxon>
        <taxon>Actinomycetes</taxon>
        <taxon>Micromonosporales</taxon>
        <taxon>Micromonosporaceae</taxon>
        <taxon>Micromonospora</taxon>
    </lineage>
</organism>
<evidence type="ECO:0000256" key="1">
    <source>
        <dbReference type="ARBA" id="ARBA00023125"/>
    </source>
</evidence>
<dbReference type="InterPro" id="IPR001647">
    <property type="entry name" value="HTH_TetR"/>
</dbReference>
<dbReference type="InterPro" id="IPR050109">
    <property type="entry name" value="HTH-type_TetR-like_transc_reg"/>
</dbReference>
<dbReference type="GeneID" id="301302639"/>
<sequence length="199" mass="21228">MRADAVRNREAVLAAADRLFGAATDPEQVSMDDIVAAAGVGKGTLFRHFGDRVGLVRALYERRGDDLRAALAADGAGGSPAERALHLLRELVRFKRDNRVLTLALENAGDGSPYRTESYEHWHALLAALVSEARGPQAADYLAHALLAAVRSDLVEHLRDWSAEQWDAGLGALTRSVLGGGTATGGPGPGIRQRRNNDG</sequence>
<dbReference type="Gene3D" id="1.10.357.10">
    <property type="entry name" value="Tetracycline Repressor, domain 2"/>
    <property type="match status" value="1"/>
</dbReference>
<dbReference type="Pfam" id="PF00440">
    <property type="entry name" value="TetR_N"/>
    <property type="match status" value="1"/>
</dbReference>
<dbReference type="InterPro" id="IPR009057">
    <property type="entry name" value="Homeodomain-like_sf"/>
</dbReference>
<feature type="DNA-binding region" description="H-T-H motif" evidence="2">
    <location>
        <begin position="30"/>
        <end position="49"/>
    </location>
</feature>
<feature type="region of interest" description="Disordered" evidence="3">
    <location>
        <begin position="179"/>
        <end position="199"/>
    </location>
</feature>
<name>A0ABW1HG06_9ACTN</name>
<feature type="domain" description="HTH tetR-type" evidence="4">
    <location>
        <begin position="6"/>
        <end position="67"/>
    </location>
</feature>
<evidence type="ECO:0000313" key="5">
    <source>
        <dbReference type="EMBL" id="MFC5940432.1"/>
    </source>
</evidence>
<keyword evidence="6" id="KW-1185">Reference proteome</keyword>
<protein>
    <submittedName>
        <fullName evidence="5">TetR/AcrR family transcriptional regulator</fullName>
    </submittedName>
</protein>
<dbReference type="PANTHER" id="PTHR30055:SF209">
    <property type="entry name" value="POSSIBLE TRANSCRIPTIONAL REGULATORY PROTEIN (PROBABLY TETR-FAMILY)"/>
    <property type="match status" value="1"/>
</dbReference>
<feature type="compositionally biased region" description="Gly residues" evidence="3">
    <location>
        <begin position="179"/>
        <end position="189"/>
    </location>
</feature>
<comment type="caution">
    <text evidence="5">The sequence shown here is derived from an EMBL/GenBank/DDBJ whole genome shotgun (WGS) entry which is preliminary data.</text>
</comment>
<dbReference type="EMBL" id="JBHSQQ010000007">
    <property type="protein sequence ID" value="MFC5940432.1"/>
    <property type="molecule type" value="Genomic_DNA"/>
</dbReference>
<dbReference type="PANTHER" id="PTHR30055">
    <property type="entry name" value="HTH-TYPE TRANSCRIPTIONAL REGULATOR RUTR"/>
    <property type="match status" value="1"/>
</dbReference>
<evidence type="ECO:0000256" key="3">
    <source>
        <dbReference type="SAM" id="MobiDB-lite"/>
    </source>
</evidence>
<dbReference type="PROSITE" id="PS50977">
    <property type="entry name" value="HTH_TETR_2"/>
    <property type="match status" value="1"/>
</dbReference>
<gene>
    <name evidence="5" type="ORF">ACFPZ4_02935</name>
</gene>
<reference evidence="6" key="1">
    <citation type="journal article" date="2019" name="Int. J. Syst. Evol. Microbiol.">
        <title>The Global Catalogue of Microorganisms (GCM) 10K type strain sequencing project: providing services to taxonomists for standard genome sequencing and annotation.</title>
        <authorList>
            <consortium name="The Broad Institute Genomics Platform"/>
            <consortium name="The Broad Institute Genome Sequencing Center for Infectious Disease"/>
            <person name="Wu L."/>
            <person name="Ma J."/>
        </authorList>
    </citation>
    <scope>NUCLEOTIDE SEQUENCE [LARGE SCALE GENOMIC DNA]</scope>
    <source>
        <strain evidence="6">CGMCC 4.7173</strain>
    </source>
</reference>
<keyword evidence="1 2" id="KW-0238">DNA-binding</keyword>
<dbReference type="SUPFAM" id="SSF46689">
    <property type="entry name" value="Homeodomain-like"/>
    <property type="match status" value="1"/>
</dbReference>
<evidence type="ECO:0000313" key="6">
    <source>
        <dbReference type="Proteomes" id="UP001596207"/>
    </source>
</evidence>